<dbReference type="Gene3D" id="1.25.40.10">
    <property type="entry name" value="Tetratricopeptide repeat domain"/>
    <property type="match status" value="2"/>
</dbReference>
<dbReference type="SUPFAM" id="SSF52540">
    <property type="entry name" value="P-loop containing nucleoside triphosphate hydrolases"/>
    <property type="match status" value="1"/>
</dbReference>
<dbReference type="RefSeq" id="WP_166281270.1">
    <property type="nucleotide sequence ID" value="NZ_JAANNP010000004.1"/>
</dbReference>
<dbReference type="Gene3D" id="3.40.50.300">
    <property type="entry name" value="P-loop containing nucleotide triphosphate hydrolases"/>
    <property type="match status" value="1"/>
</dbReference>
<organism evidence="5 6">
    <name type="scientific">Motilibacter deserti</name>
    <dbReference type="NCBI Taxonomy" id="2714956"/>
    <lineage>
        <taxon>Bacteria</taxon>
        <taxon>Bacillati</taxon>
        <taxon>Actinomycetota</taxon>
        <taxon>Actinomycetes</taxon>
        <taxon>Motilibacterales</taxon>
        <taxon>Motilibacteraceae</taxon>
        <taxon>Motilibacter</taxon>
    </lineage>
</organism>
<dbReference type="EMBL" id="JAANNP010000004">
    <property type="protein sequence ID" value="NHC14083.1"/>
    <property type="molecule type" value="Genomic_DNA"/>
</dbReference>
<evidence type="ECO:0000256" key="3">
    <source>
        <dbReference type="PROSITE-ProRule" id="PRU01091"/>
    </source>
</evidence>
<dbReference type="SUPFAM" id="SSF48452">
    <property type="entry name" value="TPR-like"/>
    <property type="match status" value="2"/>
</dbReference>
<dbReference type="InterPro" id="IPR005158">
    <property type="entry name" value="BTAD"/>
</dbReference>
<evidence type="ECO:0000313" key="6">
    <source>
        <dbReference type="Proteomes" id="UP000800981"/>
    </source>
</evidence>
<dbReference type="InterPro" id="IPR016032">
    <property type="entry name" value="Sig_transdc_resp-reg_C-effctor"/>
</dbReference>
<dbReference type="SMART" id="SM00862">
    <property type="entry name" value="Trans_reg_C"/>
    <property type="match status" value="1"/>
</dbReference>
<proteinExistence type="inferred from homology"/>
<dbReference type="PROSITE" id="PS51755">
    <property type="entry name" value="OMPR_PHOB"/>
    <property type="match status" value="1"/>
</dbReference>
<dbReference type="CDD" id="cd15831">
    <property type="entry name" value="BTAD"/>
    <property type="match status" value="1"/>
</dbReference>
<feature type="DNA-binding region" description="OmpR/PhoB-type" evidence="3">
    <location>
        <begin position="1"/>
        <end position="86"/>
    </location>
</feature>
<comment type="similarity">
    <text evidence="1">Belongs to the AfsR/DnrI/RedD regulatory family.</text>
</comment>
<dbReference type="InterPro" id="IPR027417">
    <property type="entry name" value="P-loop_NTPase"/>
</dbReference>
<comment type="caution">
    <text evidence="5">The sequence shown here is derived from an EMBL/GenBank/DDBJ whole genome shotgun (WGS) entry which is preliminary data.</text>
</comment>
<protein>
    <submittedName>
        <fullName evidence="5">AfsR/SARP family transcriptional regulator</fullName>
    </submittedName>
</protein>
<dbReference type="SMART" id="SM01043">
    <property type="entry name" value="BTAD"/>
    <property type="match status" value="1"/>
</dbReference>
<dbReference type="InterPro" id="IPR036388">
    <property type="entry name" value="WH-like_DNA-bd_sf"/>
</dbReference>
<dbReference type="SUPFAM" id="SSF46894">
    <property type="entry name" value="C-terminal effector domain of the bipartite response regulators"/>
    <property type="match status" value="1"/>
</dbReference>
<dbReference type="InterPro" id="IPR011990">
    <property type="entry name" value="TPR-like_helical_dom_sf"/>
</dbReference>
<keyword evidence="6" id="KW-1185">Reference proteome</keyword>
<dbReference type="InterPro" id="IPR001867">
    <property type="entry name" value="OmpR/PhoB-type_DNA-bd"/>
</dbReference>
<accession>A0ABX0GT45</accession>
<evidence type="ECO:0000313" key="5">
    <source>
        <dbReference type="EMBL" id="NHC14083.1"/>
    </source>
</evidence>
<dbReference type="Pfam" id="PF13191">
    <property type="entry name" value="AAA_16"/>
    <property type="match status" value="1"/>
</dbReference>
<dbReference type="Pfam" id="PF25872">
    <property type="entry name" value="HTH_77"/>
    <property type="match status" value="1"/>
</dbReference>
<evidence type="ECO:0000259" key="4">
    <source>
        <dbReference type="PROSITE" id="PS51755"/>
    </source>
</evidence>
<gene>
    <name evidence="5" type="ORF">G9H71_09850</name>
</gene>
<dbReference type="Pfam" id="PF03704">
    <property type="entry name" value="BTAD"/>
    <property type="match status" value="1"/>
</dbReference>
<name>A0ABX0GT45_9ACTN</name>
<dbReference type="Proteomes" id="UP000800981">
    <property type="component" value="Unassembled WGS sequence"/>
</dbReference>
<reference evidence="5 6" key="1">
    <citation type="submission" date="2020-03" db="EMBL/GenBank/DDBJ databases">
        <title>Two novel Motilibacter sp.</title>
        <authorList>
            <person name="Liu S."/>
        </authorList>
    </citation>
    <scope>NUCLEOTIDE SEQUENCE [LARGE SCALE GENOMIC DNA]</scope>
    <source>
        <strain evidence="5 6">E257</strain>
    </source>
</reference>
<dbReference type="PANTHER" id="PTHR47691">
    <property type="entry name" value="REGULATOR-RELATED"/>
    <property type="match status" value="1"/>
</dbReference>
<evidence type="ECO:0000256" key="2">
    <source>
        <dbReference type="ARBA" id="ARBA00023125"/>
    </source>
</evidence>
<feature type="domain" description="OmpR/PhoB-type" evidence="4">
    <location>
        <begin position="1"/>
        <end position="86"/>
    </location>
</feature>
<dbReference type="PANTHER" id="PTHR47691:SF3">
    <property type="entry name" value="HTH-TYPE TRANSCRIPTIONAL REGULATOR RV0890C-RELATED"/>
    <property type="match status" value="1"/>
</dbReference>
<dbReference type="InterPro" id="IPR041664">
    <property type="entry name" value="AAA_16"/>
</dbReference>
<evidence type="ECO:0000256" key="1">
    <source>
        <dbReference type="ARBA" id="ARBA00005820"/>
    </source>
</evidence>
<dbReference type="Gene3D" id="1.10.10.10">
    <property type="entry name" value="Winged helix-like DNA-binding domain superfamily/Winged helix DNA-binding domain"/>
    <property type="match status" value="1"/>
</dbReference>
<sequence>MELQVLGPLRIVDGGRALPVGGPRPRDLLAFLSIRRGEFVPASRLVDVVWGASAGPGVLHTAVSRLRKTLGPGCLVRSETGYSLGPDVHLDCERFARLTAEGAAARTAGRPDVAAERISAALDLWRGEAYLDVPDEIAGAERLRLDEARTSALEERIAADIDRLRHAEVVGELRTLLAEHPLRERLHALLITALYRSGRQADALNAYRELRLLLGEELGLDPSPELVDLQQRVLAQDESLAAPAPTGFRTRVPHALTATRGREADLAAVAELMATYRLVTVTGPGGVGKTRMLLEVGAAAEARGEQVVYVDLSGATVEDVPDAIARALEVPQIYDDPEEALAERIGRAPLRLLVDNVEHVLGSAGLLAALLRRCHRLLVVAGSRQRLRVMGEAEYALAPLEVPAPGSAAHEVLRSPAVVLLLDRLADSDPTFRTTGGTAGTGGAPGRAREAAAAALAEVCRRLDGLPLALELVAAQGRMLSPAQLLARLEDPLELRDPTSVDRPDRHRSLAETIAWSVSLLAPGDRAVLARASVFAGGADLEAAAAVCAPGLAREAAEAVLLRLVDRSLLRIERTADGEARLRMFETIRAYARGLLDASGRGDAEHCHRQHYAARWSAQEWVDDELLTSVRKDYDNALAGLRSALTAAGPAPEAYPLAVALGLYWLWSEAVHTGLAVLEEVLHRSHDAEGLEVAKVRVIQAALLRLRGRADAARATTDQALPALRASGDPAWLTNAYAVLMCLDHDAGRFAAAVRWGRLAADEAAQCGDERFADALANLSVAAAAAGLPEAVDWAEHAIALAQRSASTSVRLPPLCNACIALVESGRAARGREVLEREARNDELRRFAVVPQVFAINLGWAAVAEQDWEEALGCFDTFLSGPEADEQALWTVEALCGEACALAGLSRMEPAALLLAGAVRLAGDIGARHTPWRAARIDEAVRRCAGAGEAWARGERLAVAELVTLARSFADHVRMPVQGRARG</sequence>
<dbReference type="InterPro" id="IPR058852">
    <property type="entry name" value="HTH_77"/>
</dbReference>
<keyword evidence="2 3" id="KW-0238">DNA-binding</keyword>